<dbReference type="AlphaFoldDB" id="A0A014PYY2"/>
<dbReference type="GO" id="GO:1901135">
    <property type="term" value="P:carbohydrate derivative metabolic process"/>
    <property type="evidence" value="ECO:0007669"/>
    <property type="project" value="InterPro"/>
</dbReference>
<dbReference type="GO" id="GO:0097367">
    <property type="term" value="F:carbohydrate derivative binding"/>
    <property type="evidence" value="ECO:0007669"/>
    <property type="project" value="InterPro"/>
</dbReference>
<dbReference type="CDD" id="cd04795">
    <property type="entry name" value="SIS"/>
    <property type="match status" value="1"/>
</dbReference>
<keyword evidence="4" id="KW-1185">Reference proteome</keyword>
<dbReference type="GO" id="GO:0003700">
    <property type="term" value="F:DNA-binding transcription factor activity"/>
    <property type="evidence" value="ECO:0007669"/>
    <property type="project" value="InterPro"/>
</dbReference>
<dbReference type="Gene3D" id="1.10.10.10">
    <property type="entry name" value="Winged helix-like DNA-binding domain superfamily/Winged helix DNA-binding domain"/>
    <property type="match status" value="1"/>
</dbReference>
<feature type="domain" description="HTH rpiR-type" evidence="1">
    <location>
        <begin position="13"/>
        <end position="89"/>
    </location>
</feature>
<dbReference type="STRING" id="69222.BG55_06935"/>
<accession>A0A014PYY2</accession>
<evidence type="ECO:0000313" key="3">
    <source>
        <dbReference type="EMBL" id="EXU76192.1"/>
    </source>
</evidence>
<proteinExistence type="predicted"/>
<dbReference type="RefSeq" id="WP_052018722.1">
    <property type="nucleotide sequence ID" value="NZ_JFHN01000035.1"/>
</dbReference>
<dbReference type="SUPFAM" id="SSF46689">
    <property type="entry name" value="Homeodomain-like"/>
    <property type="match status" value="1"/>
</dbReference>
<dbReference type="EMBL" id="JFHN01000035">
    <property type="protein sequence ID" value="EXU76192.1"/>
    <property type="molecule type" value="Genomic_DNA"/>
</dbReference>
<dbReference type="PANTHER" id="PTHR30514">
    <property type="entry name" value="GLUCOKINASE"/>
    <property type="match status" value="1"/>
</dbReference>
<feature type="domain" description="SIS" evidence="2">
    <location>
        <begin position="137"/>
        <end position="277"/>
    </location>
</feature>
<dbReference type="Pfam" id="PF01380">
    <property type="entry name" value="SIS"/>
    <property type="match status" value="1"/>
</dbReference>
<organism evidence="3 4">
    <name type="scientific">Erwinia mallotivora</name>
    <dbReference type="NCBI Taxonomy" id="69222"/>
    <lineage>
        <taxon>Bacteria</taxon>
        <taxon>Pseudomonadati</taxon>
        <taxon>Pseudomonadota</taxon>
        <taxon>Gammaproteobacteria</taxon>
        <taxon>Enterobacterales</taxon>
        <taxon>Erwiniaceae</taxon>
        <taxon>Erwinia</taxon>
    </lineage>
</organism>
<dbReference type="Pfam" id="PF01418">
    <property type="entry name" value="HTH_6"/>
    <property type="match status" value="1"/>
</dbReference>
<dbReference type="InterPro" id="IPR036388">
    <property type="entry name" value="WH-like_DNA-bd_sf"/>
</dbReference>
<reference evidence="3 4" key="1">
    <citation type="submission" date="2014-02" db="EMBL/GenBank/DDBJ databases">
        <title>Draft genome of Erwinia mallotivora strain BT-MARDI, a papaya dieback pathogen.</title>
        <authorList>
            <person name="Redzuan R."/>
            <person name="Abu Bakar N."/>
            <person name="Badrun R."/>
            <person name="Mohd Raih M.F."/>
            <person name="Rozano L."/>
            <person name="Mat Amin N."/>
        </authorList>
    </citation>
    <scope>NUCLEOTIDE SEQUENCE [LARGE SCALE GENOMIC DNA]</scope>
    <source>
        <strain evidence="3 4">BT-MARDI</strain>
    </source>
</reference>
<dbReference type="Gene3D" id="3.40.50.10490">
    <property type="entry name" value="Glucose-6-phosphate isomerase like protein, domain 1"/>
    <property type="match status" value="1"/>
</dbReference>
<dbReference type="InterPro" id="IPR000281">
    <property type="entry name" value="HTH_RpiR"/>
</dbReference>
<dbReference type="SUPFAM" id="SSF53697">
    <property type="entry name" value="SIS domain"/>
    <property type="match status" value="1"/>
</dbReference>
<dbReference type="Proteomes" id="UP000019918">
    <property type="component" value="Unassembled WGS sequence"/>
</dbReference>
<dbReference type="GO" id="GO:0003677">
    <property type="term" value="F:DNA binding"/>
    <property type="evidence" value="ECO:0007669"/>
    <property type="project" value="InterPro"/>
</dbReference>
<gene>
    <name evidence="3" type="ORF">BG55_06935</name>
</gene>
<evidence type="ECO:0000259" key="2">
    <source>
        <dbReference type="PROSITE" id="PS51464"/>
    </source>
</evidence>
<dbReference type="InterPro" id="IPR009057">
    <property type="entry name" value="Homeodomain-like_sf"/>
</dbReference>
<dbReference type="InterPro" id="IPR001347">
    <property type="entry name" value="SIS_dom"/>
</dbReference>
<protein>
    <submittedName>
        <fullName evidence="3">RpiR family transcriptional regulator</fullName>
    </submittedName>
</protein>
<dbReference type="PATRIC" id="fig|69222.5.peg.1424"/>
<name>A0A014PYY2_9GAMM</name>
<dbReference type="PROSITE" id="PS51464">
    <property type="entry name" value="SIS"/>
    <property type="match status" value="1"/>
</dbReference>
<dbReference type="PROSITE" id="PS51071">
    <property type="entry name" value="HTH_RPIR"/>
    <property type="match status" value="1"/>
</dbReference>
<dbReference type="InterPro" id="IPR046348">
    <property type="entry name" value="SIS_dom_sf"/>
</dbReference>
<dbReference type="InterPro" id="IPR047640">
    <property type="entry name" value="RpiR-like"/>
</dbReference>
<comment type="caution">
    <text evidence="3">The sequence shown here is derived from an EMBL/GenBank/DDBJ whole genome shotgun (WGS) entry which is preliminary data.</text>
</comment>
<evidence type="ECO:0000259" key="1">
    <source>
        <dbReference type="PROSITE" id="PS51071"/>
    </source>
</evidence>
<sequence length="299" mass="31833">MKTSTLPSGNHPDLYGERLRACRHLLSPRLLAVAEYIDQHRTAVLNMTAIEIAAGTHTSDATVIRAIQALGFSGLRDVKNVLKGGLIDTLSFPARLATTVSALTPDTNSSTDFVLNSYLISCEMLATEANRAAISRATTLLQSASRIAVFGIGASSLLADYAVRLFNRNGTPAYALNRTGAGLSEQLVAMRKGDALIMLAQRSAHREGTTTVSEAQRLGMPVILLTGTPDAAFVDYADTVILIPRSAEAGKIPVHGTPLICLEILVLALAAAAPEVPMLTTNRLYELSNALTKPRKNGR</sequence>
<evidence type="ECO:0000313" key="4">
    <source>
        <dbReference type="Proteomes" id="UP000019918"/>
    </source>
</evidence>
<dbReference type="OrthoDB" id="8683433at2"/>